<dbReference type="GO" id="GO:0005737">
    <property type="term" value="C:cytoplasm"/>
    <property type="evidence" value="ECO:0007669"/>
    <property type="project" value="UniProtKB-SubCell"/>
</dbReference>
<keyword evidence="4" id="KW-0963">Cytoplasm</keyword>
<evidence type="ECO:0000256" key="8">
    <source>
        <dbReference type="ARBA" id="ARBA00022840"/>
    </source>
</evidence>
<evidence type="ECO:0000256" key="10">
    <source>
        <dbReference type="ARBA" id="ARBA00032441"/>
    </source>
</evidence>
<dbReference type="PANTHER" id="PTHR33540:SF2">
    <property type="entry name" value="TRNA THREONYLCARBAMOYLADENOSINE BIOSYNTHESIS PROTEIN TSAE"/>
    <property type="match status" value="1"/>
</dbReference>
<dbReference type="NCBIfam" id="TIGR00150">
    <property type="entry name" value="T6A_YjeE"/>
    <property type="match status" value="1"/>
</dbReference>
<protein>
    <recommendedName>
        <fullName evidence="3">tRNA threonylcarbamoyladenosine biosynthesis protein TsaE</fullName>
    </recommendedName>
    <alternativeName>
        <fullName evidence="10">t(6)A37 threonylcarbamoyladenosine biosynthesis protein TsaE</fullName>
    </alternativeName>
</protein>
<evidence type="ECO:0000256" key="6">
    <source>
        <dbReference type="ARBA" id="ARBA00022723"/>
    </source>
</evidence>
<gene>
    <name evidence="11" type="ORF">SAMN04488052_101898</name>
</gene>
<dbReference type="STRING" id="406100.SAMN04488052_101898"/>
<name>A0A1H8R090_9GAMM</name>
<proteinExistence type="inferred from homology"/>
<comment type="subcellular location">
    <subcellularLocation>
        <location evidence="1">Cytoplasm</location>
    </subcellularLocation>
</comment>
<dbReference type="GO" id="GO:0046872">
    <property type="term" value="F:metal ion binding"/>
    <property type="evidence" value="ECO:0007669"/>
    <property type="project" value="UniProtKB-KW"/>
</dbReference>
<keyword evidence="12" id="KW-1185">Reference proteome</keyword>
<dbReference type="Proteomes" id="UP000199657">
    <property type="component" value="Unassembled WGS sequence"/>
</dbReference>
<dbReference type="RefSeq" id="WP_091640233.1">
    <property type="nucleotide sequence ID" value="NZ_FOEG01000001.1"/>
</dbReference>
<keyword evidence="8" id="KW-0067">ATP-binding</keyword>
<keyword evidence="6" id="KW-0479">Metal-binding</keyword>
<dbReference type="PANTHER" id="PTHR33540">
    <property type="entry name" value="TRNA THREONYLCARBAMOYLADENOSINE BIOSYNTHESIS PROTEIN TSAE"/>
    <property type="match status" value="1"/>
</dbReference>
<dbReference type="SUPFAM" id="SSF52540">
    <property type="entry name" value="P-loop containing nucleoside triphosphate hydrolases"/>
    <property type="match status" value="1"/>
</dbReference>
<dbReference type="AlphaFoldDB" id="A0A1H8R090"/>
<dbReference type="GO" id="GO:0002949">
    <property type="term" value="P:tRNA threonylcarbamoyladenosine modification"/>
    <property type="evidence" value="ECO:0007669"/>
    <property type="project" value="InterPro"/>
</dbReference>
<evidence type="ECO:0000256" key="3">
    <source>
        <dbReference type="ARBA" id="ARBA00019010"/>
    </source>
</evidence>
<keyword evidence="5" id="KW-0819">tRNA processing</keyword>
<organism evidence="11 12">
    <name type="scientific">Aquisalimonas asiatica</name>
    <dbReference type="NCBI Taxonomy" id="406100"/>
    <lineage>
        <taxon>Bacteria</taxon>
        <taxon>Pseudomonadati</taxon>
        <taxon>Pseudomonadota</taxon>
        <taxon>Gammaproteobacteria</taxon>
        <taxon>Chromatiales</taxon>
        <taxon>Ectothiorhodospiraceae</taxon>
        <taxon>Aquisalimonas</taxon>
    </lineage>
</organism>
<evidence type="ECO:0000313" key="11">
    <source>
        <dbReference type="EMBL" id="SEO59667.1"/>
    </source>
</evidence>
<dbReference type="GO" id="GO:0005524">
    <property type="term" value="F:ATP binding"/>
    <property type="evidence" value="ECO:0007669"/>
    <property type="project" value="UniProtKB-KW"/>
</dbReference>
<dbReference type="OrthoDB" id="9800307at2"/>
<evidence type="ECO:0000256" key="4">
    <source>
        <dbReference type="ARBA" id="ARBA00022490"/>
    </source>
</evidence>
<accession>A0A1H8R090</accession>
<evidence type="ECO:0000256" key="5">
    <source>
        <dbReference type="ARBA" id="ARBA00022694"/>
    </source>
</evidence>
<keyword evidence="9" id="KW-0460">Magnesium</keyword>
<dbReference type="Gene3D" id="3.40.50.300">
    <property type="entry name" value="P-loop containing nucleotide triphosphate hydrolases"/>
    <property type="match status" value="1"/>
</dbReference>
<keyword evidence="7" id="KW-0547">Nucleotide-binding</keyword>
<dbReference type="InterPro" id="IPR027417">
    <property type="entry name" value="P-loop_NTPase"/>
</dbReference>
<sequence length="167" mass="17831">MTAPVVTDETTGEGTVWLPEEAATARFGARLWRVWGGEQQCVILLEGDLGAGKTTLVRGLLREAGERGSVRSPTYTLIEPYTLGARRALHLDLYRLGDPEELEFLGLRDELGAGTLVLVEWPQRGHGALPGEDLVVNLAHAGDGRQAGVSARSMQGAAMLRELAGGS</sequence>
<dbReference type="EMBL" id="FOEG01000001">
    <property type="protein sequence ID" value="SEO59667.1"/>
    <property type="molecule type" value="Genomic_DNA"/>
</dbReference>
<evidence type="ECO:0000313" key="12">
    <source>
        <dbReference type="Proteomes" id="UP000199657"/>
    </source>
</evidence>
<reference evidence="11 12" key="1">
    <citation type="submission" date="2016-10" db="EMBL/GenBank/DDBJ databases">
        <authorList>
            <person name="de Groot N.N."/>
        </authorList>
    </citation>
    <scope>NUCLEOTIDE SEQUENCE [LARGE SCALE GENOMIC DNA]</scope>
    <source>
        <strain evidence="11 12">CGMCC 1.6291</strain>
    </source>
</reference>
<evidence type="ECO:0000256" key="9">
    <source>
        <dbReference type="ARBA" id="ARBA00022842"/>
    </source>
</evidence>
<dbReference type="Pfam" id="PF02367">
    <property type="entry name" value="TsaE"/>
    <property type="match status" value="1"/>
</dbReference>
<evidence type="ECO:0000256" key="7">
    <source>
        <dbReference type="ARBA" id="ARBA00022741"/>
    </source>
</evidence>
<comment type="similarity">
    <text evidence="2">Belongs to the TsaE family.</text>
</comment>
<dbReference type="InterPro" id="IPR003442">
    <property type="entry name" value="T6A_TsaE"/>
</dbReference>
<evidence type="ECO:0000256" key="1">
    <source>
        <dbReference type="ARBA" id="ARBA00004496"/>
    </source>
</evidence>
<evidence type="ECO:0000256" key="2">
    <source>
        <dbReference type="ARBA" id="ARBA00007599"/>
    </source>
</evidence>